<keyword evidence="3" id="KW-1185">Reference proteome</keyword>
<proteinExistence type="predicted"/>
<feature type="transmembrane region" description="Helical" evidence="1">
    <location>
        <begin position="109"/>
        <end position="130"/>
    </location>
</feature>
<dbReference type="OrthoDB" id="3364440at2759"/>
<dbReference type="EMBL" id="KN837275">
    <property type="protein sequence ID" value="KIJ29772.1"/>
    <property type="molecule type" value="Genomic_DNA"/>
</dbReference>
<dbReference type="AlphaFoldDB" id="A0A0C9ULQ2"/>
<dbReference type="HOGENOM" id="CLU_1455265_0_0_1"/>
<keyword evidence="1" id="KW-1133">Transmembrane helix</keyword>
<keyword evidence="1" id="KW-0472">Membrane</keyword>
<reference evidence="2 3" key="1">
    <citation type="submission" date="2014-06" db="EMBL/GenBank/DDBJ databases">
        <title>Evolutionary Origins and Diversification of the Mycorrhizal Mutualists.</title>
        <authorList>
            <consortium name="DOE Joint Genome Institute"/>
            <consortium name="Mycorrhizal Genomics Consortium"/>
            <person name="Kohler A."/>
            <person name="Kuo A."/>
            <person name="Nagy L.G."/>
            <person name="Floudas D."/>
            <person name="Copeland A."/>
            <person name="Barry K.W."/>
            <person name="Cichocki N."/>
            <person name="Veneault-Fourrey C."/>
            <person name="LaButti K."/>
            <person name="Lindquist E.A."/>
            <person name="Lipzen A."/>
            <person name="Lundell T."/>
            <person name="Morin E."/>
            <person name="Murat C."/>
            <person name="Riley R."/>
            <person name="Ohm R."/>
            <person name="Sun H."/>
            <person name="Tunlid A."/>
            <person name="Henrissat B."/>
            <person name="Grigoriev I.V."/>
            <person name="Hibbett D.S."/>
            <person name="Martin F."/>
        </authorList>
    </citation>
    <scope>NUCLEOTIDE SEQUENCE [LARGE SCALE GENOMIC DNA]</scope>
    <source>
        <strain evidence="2 3">SS14</strain>
    </source>
</reference>
<sequence>MAYEGLCRKCFAPTGIACLLLDDLMDNVTELYYGYEWHDRLTSGKARGLWGWDFGAVFVTLRQAPSAILRKAACQAWRVPKQKVRQLKAPQAPGEGLVPNLEREKPGEILSFIIPVVSILAVEYVILLSYRVELQRRRAVLRSDESEPDGFRNNNWHRNYGQNVQTADFAGFKISKTIGFLQEEDN</sequence>
<evidence type="ECO:0000313" key="3">
    <source>
        <dbReference type="Proteomes" id="UP000054279"/>
    </source>
</evidence>
<keyword evidence="1" id="KW-0812">Transmembrane</keyword>
<evidence type="ECO:0000256" key="1">
    <source>
        <dbReference type="SAM" id="Phobius"/>
    </source>
</evidence>
<gene>
    <name evidence="2" type="ORF">M422DRAFT_268723</name>
</gene>
<name>A0A0C9ULQ2_SPHS4</name>
<accession>A0A0C9ULQ2</accession>
<dbReference type="Proteomes" id="UP000054279">
    <property type="component" value="Unassembled WGS sequence"/>
</dbReference>
<organism evidence="2 3">
    <name type="scientific">Sphaerobolus stellatus (strain SS14)</name>
    <dbReference type="NCBI Taxonomy" id="990650"/>
    <lineage>
        <taxon>Eukaryota</taxon>
        <taxon>Fungi</taxon>
        <taxon>Dikarya</taxon>
        <taxon>Basidiomycota</taxon>
        <taxon>Agaricomycotina</taxon>
        <taxon>Agaricomycetes</taxon>
        <taxon>Phallomycetidae</taxon>
        <taxon>Geastrales</taxon>
        <taxon>Sphaerobolaceae</taxon>
        <taxon>Sphaerobolus</taxon>
    </lineage>
</organism>
<protein>
    <submittedName>
        <fullName evidence="2">Uncharacterized protein</fullName>
    </submittedName>
</protein>
<evidence type="ECO:0000313" key="2">
    <source>
        <dbReference type="EMBL" id="KIJ29772.1"/>
    </source>
</evidence>